<proteinExistence type="predicted"/>
<gene>
    <name evidence="1" type="ORF">P154DRAFT_583256</name>
</gene>
<accession>A0A6A5W5R5</accession>
<keyword evidence="2" id="KW-1185">Reference proteome</keyword>
<dbReference type="OrthoDB" id="417125at2759"/>
<dbReference type="AlphaFoldDB" id="A0A6A5W5R5"/>
<evidence type="ECO:0000313" key="1">
    <source>
        <dbReference type="EMBL" id="KAF1992976.1"/>
    </source>
</evidence>
<reference evidence="1" key="1">
    <citation type="journal article" date="2020" name="Stud. Mycol.">
        <title>101 Dothideomycetes genomes: a test case for predicting lifestyles and emergence of pathogens.</title>
        <authorList>
            <person name="Haridas S."/>
            <person name="Albert R."/>
            <person name="Binder M."/>
            <person name="Bloem J."/>
            <person name="Labutti K."/>
            <person name="Salamov A."/>
            <person name="Andreopoulos B."/>
            <person name="Baker S."/>
            <person name="Barry K."/>
            <person name="Bills G."/>
            <person name="Bluhm B."/>
            <person name="Cannon C."/>
            <person name="Castanera R."/>
            <person name="Culley D."/>
            <person name="Daum C."/>
            <person name="Ezra D."/>
            <person name="Gonzalez J."/>
            <person name="Henrissat B."/>
            <person name="Kuo A."/>
            <person name="Liang C."/>
            <person name="Lipzen A."/>
            <person name="Lutzoni F."/>
            <person name="Magnuson J."/>
            <person name="Mondo S."/>
            <person name="Nolan M."/>
            <person name="Ohm R."/>
            <person name="Pangilinan J."/>
            <person name="Park H.-J."/>
            <person name="Ramirez L."/>
            <person name="Alfaro M."/>
            <person name="Sun H."/>
            <person name="Tritt A."/>
            <person name="Yoshinaga Y."/>
            <person name="Zwiers L.-H."/>
            <person name="Turgeon B."/>
            <person name="Goodwin S."/>
            <person name="Spatafora J."/>
            <person name="Crous P."/>
            <person name="Grigoriev I."/>
        </authorList>
    </citation>
    <scope>NUCLEOTIDE SEQUENCE</scope>
    <source>
        <strain evidence="1">CBS 123094</strain>
    </source>
</reference>
<dbReference type="EMBL" id="ML977743">
    <property type="protein sequence ID" value="KAF1992976.1"/>
    <property type="molecule type" value="Genomic_DNA"/>
</dbReference>
<name>A0A6A5W5R5_9PLEO</name>
<evidence type="ECO:0000313" key="2">
    <source>
        <dbReference type="Proteomes" id="UP000799779"/>
    </source>
</evidence>
<protein>
    <submittedName>
        <fullName evidence="1">Uncharacterized protein</fullName>
    </submittedName>
</protein>
<dbReference type="Proteomes" id="UP000799779">
    <property type="component" value="Unassembled WGS sequence"/>
</dbReference>
<sequence length="93" mass="10665">MNAPFEVIETSAVITPSPITIFHQHLRQAESVYAVLMELKEKGWKNPKGDEHFRYQRQRADTAMGKAVARFYQMMQEIGDEMQATTGAFCQNI</sequence>
<organism evidence="1 2">
    <name type="scientific">Amniculicola lignicola CBS 123094</name>
    <dbReference type="NCBI Taxonomy" id="1392246"/>
    <lineage>
        <taxon>Eukaryota</taxon>
        <taxon>Fungi</taxon>
        <taxon>Dikarya</taxon>
        <taxon>Ascomycota</taxon>
        <taxon>Pezizomycotina</taxon>
        <taxon>Dothideomycetes</taxon>
        <taxon>Pleosporomycetidae</taxon>
        <taxon>Pleosporales</taxon>
        <taxon>Amniculicolaceae</taxon>
        <taxon>Amniculicola</taxon>
    </lineage>
</organism>